<evidence type="ECO:0000313" key="6">
    <source>
        <dbReference type="Proteomes" id="UP001139290"/>
    </source>
</evidence>
<proteinExistence type="inferred from homology"/>
<dbReference type="Pfam" id="PF00370">
    <property type="entry name" value="FGGY_N"/>
    <property type="match status" value="1"/>
</dbReference>
<feature type="non-terminal residue" evidence="5">
    <location>
        <position position="176"/>
    </location>
</feature>
<dbReference type="PANTHER" id="PTHR10196:SF69">
    <property type="entry name" value="GLYCEROL KINASE"/>
    <property type="match status" value="1"/>
</dbReference>
<dbReference type="GO" id="GO:0016301">
    <property type="term" value="F:kinase activity"/>
    <property type="evidence" value="ECO:0007669"/>
    <property type="project" value="UniProtKB-KW"/>
</dbReference>
<comment type="similarity">
    <text evidence="1">Belongs to the FGGY kinase family.</text>
</comment>
<dbReference type="RefSeq" id="WP_252839219.1">
    <property type="nucleotide sequence ID" value="NZ_JAJJVQ010000057.1"/>
</dbReference>
<evidence type="ECO:0000313" key="5">
    <source>
        <dbReference type="EMBL" id="MCO5784712.1"/>
    </source>
</evidence>
<sequence length="176" mass="18950">MFHLCGGVHVTDYNSASRTSLFNIHTLQWDEELCRIFGVPLSALPEVRDNTGHFGDVRDNEGGHTPLTACIVDQFAGTYGHGCLQPGQMKITFGTGAFLQSITGTDVPDARDSGLLPTLCWKLPGEKPVYGLDGGVYNAASAINWAGKLGLYSDLDEFSDFRDEPAIARGLAFVPA</sequence>
<gene>
    <name evidence="5" type="ORF">LOD26_26035</name>
</gene>
<dbReference type="Gene3D" id="3.30.420.40">
    <property type="match status" value="2"/>
</dbReference>
<dbReference type="SUPFAM" id="SSF53067">
    <property type="entry name" value="Actin-like ATPase domain"/>
    <property type="match status" value="2"/>
</dbReference>
<dbReference type="InterPro" id="IPR043129">
    <property type="entry name" value="ATPase_NBD"/>
</dbReference>
<comment type="caution">
    <text evidence="5">The sequence shown here is derived from an EMBL/GenBank/DDBJ whole genome shotgun (WGS) entry which is preliminary data.</text>
</comment>
<evidence type="ECO:0000256" key="1">
    <source>
        <dbReference type="ARBA" id="ARBA00009156"/>
    </source>
</evidence>
<keyword evidence="6" id="KW-1185">Reference proteome</keyword>
<feature type="domain" description="Carbohydrate kinase FGGY N-terminal" evidence="4">
    <location>
        <begin position="5"/>
        <end position="77"/>
    </location>
</feature>
<protein>
    <submittedName>
        <fullName evidence="5">Glycerol kinase</fullName>
    </submittedName>
</protein>
<evidence type="ECO:0000256" key="3">
    <source>
        <dbReference type="ARBA" id="ARBA00022777"/>
    </source>
</evidence>
<reference evidence="5" key="1">
    <citation type="submission" date="2021-11" db="EMBL/GenBank/DDBJ databases">
        <title>Citrobacter meridianamericanus sp. nov. isolated from soil.</title>
        <authorList>
            <person name="Furlan J.P.R."/>
            <person name="Stehling E.G."/>
        </authorList>
    </citation>
    <scope>NUCLEOTIDE SEQUENCE</scope>
    <source>
        <strain evidence="5">BR102</strain>
    </source>
</reference>
<dbReference type="EMBL" id="JAJJVQ010000057">
    <property type="protein sequence ID" value="MCO5784712.1"/>
    <property type="molecule type" value="Genomic_DNA"/>
</dbReference>
<keyword evidence="2" id="KW-0808">Transferase</keyword>
<accession>A0ABT1BFP9</accession>
<evidence type="ECO:0000259" key="4">
    <source>
        <dbReference type="Pfam" id="PF00370"/>
    </source>
</evidence>
<dbReference type="InterPro" id="IPR018484">
    <property type="entry name" value="FGGY_N"/>
</dbReference>
<keyword evidence="3 5" id="KW-0418">Kinase</keyword>
<dbReference type="PANTHER" id="PTHR10196">
    <property type="entry name" value="SUGAR KINASE"/>
    <property type="match status" value="1"/>
</dbReference>
<dbReference type="Proteomes" id="UP001139290">
    <property type="component" value="Unassembled WGS sequence"/>
</dbReference>
<evidence type="ECO:0000256" key="2">
    <source>
        <dbReference type="ARBA" id="ARBA00022679"/>
    </source>
</evidence>
<name>A0ABT1BFP9_9ENTR</name>
<organism evidence="5 6">
    <name type="scientific">Citrobacter meridianamericanus</name>
    <dbReference type="NCBI Taxonomy" id="2894201"/>
    <lineage>
        <taxon>Bacteria</taxon>
        <taxon>Pseudomonadati</taxon>
        <taxon>Pseudomonadota</taxon>
        <taxon>Gammaproteobacteria</taxon>
        <taxon>Enterobacterales</taxon>
        <taxon>Enterobacteriaceae</taxon>
        <taxon>Citrobacter</taxon>
    </lineage>
</organism>